<dbReference type="Proteomes" id="UP000221165">
    <property type="component" value="Unassembled WGS sequence"/>
</dbReference>
<feature type="region of interest" description="Disordered" evidence="1">
    <location>
        <begin position="296"/>
        <end position="392"/>
    </location>
</feature>
<feature type="compositionally biased region" description="Basic and acidic residues" evidence="1">
    <location>
        <begin position="151"/>
        <end position="161"/>
    </location>
</feature>
<feature type="compositionally biased region" description="Basic and acidic residues" evidence="1">
    <location>
        <begin position="103"/>
        <end position="120"/>
    </location>
</feature>
<feature type="non-terminal residue" evidence="2">
    <location>
        <position position="456"/>
    </location>
</feature>
<feature type="region of interest" description="Disordered" evidence="1">
    <location>
        <begin position="77"/>
        <end position="161"/>
    </location>
</feature>
<feature type="compositionally biased region" description="Basic and acidic residues" evidence="1">
    <location>
        <begin position="319"/>
        <end position="328"/>
    </location>
</feature>
<dbReference type="AlphaFoldDB" id="A0A2C6L4Q7"/>
<evidence type="ECO:0000256" key="1">
    <source>
        <dbReference type="SAM" id="MobiDB-lite"/>
    </source>
</evidence>
<dbReference type="RefSeq" id="XP_067925392.1">
    <property type="nucleotide sequence ID" value="XM_068062630.1"/>
</dbReference>
<feature type="region of interest" description="Disordered" evidence="1">
    <location>
        <begin position="244"/>
        <end position="283"/>
    </location>
</feature>
<feature type="compositionally biased region" description="Polar residues" evidence="1">
    <location>
        <begin position="121"/>
        <end position="133"/>
    </location>
</feature>
<comment type="caution">
    <text evidence="2">The sequence shown here is derived from an EMBL/GenBank/DDBJ whole genome shotgun (WGS) entry which is preliminary data.</text>
</comment>
<gene>
    <name evidence="2" type="ORF">CSUI_002429</name>
</gene>
<dbReference type="VEuPathDB" id="ToxoDB:CSUI_002429"/>
<proteinExistence type="predicted"/>
<accession>A0A2C6L4Q7</accession>
<feature type="compositionally biased region" description="Basic and acidic residues" evidence="1">
    <location>
        <begin position="257"/>
        <end position="267"/>
    </location>
</feature>
<dbReference type="EMBL" id="MIGC01001028">
    <property type="protein sequence ID" value="PHJ23717.1"/>
    <property type="molecule type" value="Genomic_DNA"/>
</dbReference>
<evidence type="ECO:0000313" key="3">
    <source>
        <dbReference type="Proteomes" id="UP000221165"/>
    </source>
</evidence>
<dbReference type="OrthoDB" id="333739at2759"/>
<keyword evidence="3" id="KW-1185">Reference proteome</keyword>
<protein>
    <submittedName>
        <fullName evidence="2">Lipase</fullName>
    </submittedName>
</protein>
<evidence type="ECO:0000313" key="2">
    <source>
        <dbReference type="EMBL" id="PHJ23717.1"/>
    </source>
</evidence>
<reference evidence="2 3" key="1">
    <citation type="journal article" date="2017" name="Int. J. Parasitol.">
        <title>The genome of the protozoan parasite Cystoisospora suis and a reverse vaccinology approach to identify vaccine candidates.</title>
        <authorList>
            <person name="Palmieri N."/>
            <person name="Shrestha A."/>
            <person name="Ruttkowski B."/>
            <person name="Beck T."/>
            <person name="Vogl C."/>
            <person name="Tomley F."/>
            <person name="Blake D.P."/>
            <person name="Joachim A."/>
        </authorList>
    </citation>
    <scope>NUCLEOTIDE SEQUENCE [LARGE SCALE GENOMIC DNA]</scope>
    <source>
        <strain evidence="2 3">Wien I</strain>
    </source>
</reference>
<organism evidence="2 3">
    <name type="scientific">Cystoisospora suis</name>
    <dbReference type="NCBI Taxonomy" id="483139"/>
    <lineage>
        <taxon>Eukaryota</taxon>
        <taxon>Sar</taxon>
        <taxon>Alveolata</taxon>
        <taxon>Apicomplexa</taxon>
        <taxon>Conoidasida</taxon>
        <taxon>Coccidia</taxon>
        <taxon>Eucoccidiorida</taxon>
        <taxon>Eimeriorina</taxon>
        <taxon>Sarcocystidae</taxon>
        <taxon>Cystoisospora</taxon>
    </lineage>
</organism>
<name>A0A2C6L4Q7_9APIC</name>
<sequence>MPYHSIFLQRAVRAGPLLVRPPCVLFLRHGLLSPSVFLVVILLWYPHGFLLPVAESLPHADGNEFLPDSRRALKRRVSPTGVQAFSENTEPDASPSSLHMRRHVGDRGSRSVEQKTETPGKSRVQQASISGASKQHEGKERNFLSYTDRTSGQEKAKKTLEAADTATARDVRLLADGTPPLLANNVLSVSTILGQQDTEVTCPGKKVISLAALFREGDAAGILKFLVDGSLDFSRWPSPQNGYGAGVTGVSAAAKAENPREEEPEKRAPRRAAAGTGSLPSQQPCEAEIQAGSVNEFPQKQGSNGDLGESGCQLGDSTGEERQEEPRLFSDAGSEVSPAADVHDSQRSRANSPGRVYQRADPPPTGEVESRKEENTGSNGAEDPAAGNDEERLQETKKEELMAVNRFLHTSAKSLLESPLASKGLNLGDLVCRALSHPLVGTASFCSVLEVIRMQV</sequence>
<dbReference type="GeneID" id="94425841"/>